<reference evidence="2" key="1">
    <citation type="submission" date="2016-10" db="EMBL/GenBank/DDBJ databases">
        <authorList>
            <person name="Varghese N."/>
            <person name="Submissions S."/>
        </authorList>
    </citation>
    <scope>NUCLEOTIDE SEQUENCE [LARGE SCALE GENOMIC DNA]</scope>
    <source>
        <strain evidence="2">CGMCC 4.2126</strain>
    </source>
</reference>
<evidence type="ECO:0000313" key="2">
    <source>
        <dbReference type="Proteomes" id="UP000199111"/>
    </source>
</evidence>
<dbReference type="Proteomes" id="UP000199111">
    <property type="component" value="Unassembled WGS sequence"/>
</dbReference>
<dbReference type="EMBL" id="FOQY01000032">
    <property type="protein sequence ID" value="SFK69105.1"/>
    <property type="molecule type" value="Genomic_DNA"/>
</dbReference>
<accession>A0A1I4BK60</accession>
<gene>
    <name evidence="1" type="ORF">SAMN05216275_13250</name>
</gene>
<evidence type="ECO:0000313" key="1">
    <source>
        <dbReference type="EMBL" id="SFK69105.1"/>
    </source>
</evidence>
<organism evidence="1 2">
    <name type="scientific">Streptosporangium canum</name>
    <dbReference type="NCBI Taxonomy" id="324952"/>
    <lineage>
        <taxon>Bacteria</taxon>
        <taxon>Bacillati</taxon>
        <taxon>Actinomycetota</taxon>
        <taxon>Actinomycetes</taxon>
        <taxon>Streptosporangiales</taxon>
        <taxon>Streptosporangiaceae</taxon>
        <taxon>Streptosporangium</taxon>
    </lineage>
</organism>
<sequence length="63" mass="6815">MNALLGKLGDRVLEKLAPKATAKADTSYYMTCYCYGKTRYQKLCHIVGGTTGCVSGCEKRGSC</sequence>
<dbReference type="RefSeq" id="WP_093890810.1">
    <property type="nucleotide sequence ID" value="NZ_FOQY01000032.1"/>
</dbReference>
<protein>
    <submittedName>
        <fullName evidence="1">Uncharacterized protein</fullName>
    </submittedName>
</protein>
<name>A0A1I4BK60_9ACTN</name>
<dbReference type="GeneID" id="96302236"/>
<dbReference type="AlphaFoldDB" id="A0A1I4BK60"/>
<proteinExistence type="predicted"/>
<keyword evidence="2" id="KW-1185">Reference proteome</keyword>